<dbReference type="EMBL" id="JACIJM010000007">
    <property type="protein sequence ID" value="MBB5723043.1"/>
    <property type="molecule type" value="Genomic_DNA"/>
</dbReference>
<comment type="caution">
    <text evidence="2">The sequence shown here is derived from an EMBL/GenBank/DDBJ whole genome shotgun (WGS) entry which is preliminary data.</text>
</comment>
<dbReference type="SUPFAM" id="SSF53474">
    <property type="entry name" value="alpha/beta-Hydrolases"/>
    <property type="match status" value="1"/>
</dbReference>
<evidence type="ECO:0000259" key="1">
    <source>
        <dbReference type="Pfam" id="PF12146"/>
    </source>
</evidence>
<accession>A0A7W9BM11</accession>
<dbReference type="Proteomes" id="UP000535415">
    <property type="component" value="Unassembled WGS sequence"/>
</dbReference>
<dbReference type="Pfam" id="PF12146">
    <property type="entry name" value="Hydrolase_4"/>
    <property type="match status" value="1"/>
</dbReference>
<dbReference type="Gene3D" id="3.40.50.1820">
    <property type="entry name" value="alpha/beta hydrolase"/>
    <property type="match status" value="1"/>
</dbReference>
<dbReference type="PANTHER" id="PTHR43194">
    <property type="entry name" value="HYDROLASE ALPHA/BETA FOLD FAMILY"/>
    <property type="match status" value="1"/>
</dbReference>
<dbReference type="RefSeq" id="WP_183529883.1">
    <property type="nucleotide sequence ID" value="NZ_JACIJM010000007.1"/>
</dbReference>
<dbReference type="InterPro" id="IPR022742">
    <property type="entry name" value="Hydrolase_4"/>
</dbReference>
<gene>
    <name evidence="2" type="ORF">FHS72_002679</name>
</gene>
<organism evidence="2 3">
    <name type="scientific">Yoonia ponticola</name>
    <dbReference type="NCBI Taxonomy" id="1524255"/>
    <lineage>
        <taxon>Bacteria</taxon>
        <taxon>Pseudomonadati</taxon>
        <taxon>Pseudomonadota</taxon>
        <taxon>Alphaproteobacteria</taxon>
        <taxon>Rhodobacterales</taxon>
        <taxon>Paracoccaceae</taxon>
        <taxon>Yoonia</taxon>
    </lineage>
</organism>
<sequence>MIWFIILLGLVLAIALPVILEARRRPMTAAVRKTAPGKFVELSQGVTHYQWLGPVRGPVAVLIHGLSTPSTVWKETAQALGDTGYRVLVYDLYGRGFSDAPDGVQDVPFFLTQLNDLLAELALDDDLTLVGYSMGGTIATAFAANEPHRMKRLILLAPAGIATKESKFSEFCRTKPIIGDWVHGVLAGARMRRAIANDPASAIAPDIAVSQRAELQKRGYLRSVLSSRRNILEVLQEQEHRSISRNGIPVIAIWGEQDSVIPIAALGRLAEWNRVAHQEVVAGAGHALPYSHGAELSTFLRAMLRSQSRS</sequence>
<protein>
    <submittedName>
        <fullName evidence="2">Pimeloyl-ACP methyl ester carboxylesterase</fullName>
    </submittedName>
</protein>
<dbReference type="PANTHER" id="PTHR43194:SF2">
    <property type="entry name" value="PEROXISOMAL MEMBRANE PROTEIN LPX1"/>
    <property type="match status" value="1"/>
</dbReference>
<proteinExistence type="predicted"/>
<evidence type="ECO:0000313" key="2">
    <source>
        <dbReference type="EMBL" id="MBB5723043.1"/>
    </source>
</evidence>
<name>A0A7W9BM11_9RHOB</name>
<dbReference type="InterPro" id="IPR029058">
    <property type="entry name" value="AB_hydrolase_fold"/>
</dbReference>
<feature type="domain" description="Serine aminopeptidase S33" evidence="1">
    <location>
        <begin position="60"/>
        <end position="286"/>
    </location>
</feature>
<keyword evidence="3" id="KW-1185">Reference proteome</keyword>
<dbReference type="AlphaFoldDB" id="A0A7W9BM11"/>
<dbReference type="InterPro" id="IPR050228">
    <property type="entry name" value="Carboxylesterase_BioH"/>
</dbReference>
<dbReference type="PRINTS" id="PR00111">
    <property type="entry name" value="ABHYDROLASE"/>
</dbReference>
<dbReference type="InterPro" id="IPR000073">
    <property type="entry name" value="AB_hydrolase_1"/>
</dbReference>
<reference evidence="2 3" key="1">
    <citation type="submission" date="2020-08" db="EMBL/GenBank/DDBJ databases">
        <title>Genomic Encyclopedia of Type Strains, Phase IV (KMG-IV): sequencing the most valuable type-strain genomes for metagenomic binning, comparative biology and taxonomic classification.</title>
        <authorList>
            <person name="Goeker M."/>
        </authorList>
    </citation>
    <scope>NUCLEOTIDE SEQUENCE [LARGE SCALE GENOMIC DNA]</scope>
    <source>
        <strain evidence="2 3">DSM 101064</strain>
    </source>
</reference>
<evidence type="ECO:0000313" key="3">
    <source>
        <dbReference type="Proteomes" id="UP000535415"/>
    </source>
</evidence>